<proteinExistence type="inferred from homology"/>
<evidence type="ECO:0000259" key="17">
    <source>
        <dbReference type="Pfam" id="PF00361"/>
    </source>
</evidence>
<evidence type="ECO:0000256" key="8">
    <source>
        <dbReference type="ARBA" id="ARBA00022967"/>
    </source>
</evidence>
<comment type="function">
    <text evidence="16">Core subunit of the mitochondrial membrane respiratory chain NADH dehydrogenase (Complex I) which catalyzes electron transfer from NADH through the respiratory chain, using ubiquinone as an electron acceptor. Essential for the catalytic activity and assembly of complex I.</text>
</comment>
<feature type="transmembrane region" description="Helical" evidence="16">
    <location>
        <begin position="12"/>
        <end position="33"/>
    </location>
</feature>
<keyword evidence="7 16" id="KW-0812">Transmembrane</keyword>
<evidence type="ECO:0000256" key="15">
    <source>
        <dbReference type="ARBA" id="ARBA00049551"/>
    </source>
</evidence>
<evidence type="ECO:0000256" key="7">
    <source>
        <dbReference type="ARBA" id="ARBA00022692"/>
    </source>
</evidence>
<keyword evidence="6 16" id="KW-0679">Respiratory chain</keyword>
<evidence type="ECO:0000256" key="3">
    <source>
        <dbReference type="ARBA" id="ARBA00012944"/>
    </source>
</evidence>
<dbReference type="InterPro" id="IPR001750">
    <property type="entry name" value="ND/Mrp_TM"/>
</dbReference>
<dbReference type="GO" id="GO:0048039">
    <property type="term" value="F:ubiquinone binding"/>
    <property type="evidence" value="ECO:0007669"/>
    <property type="project" value="TreeGrafter"/>
</dbReference>
<dbReference type="EMBL" id="JN619347">
    <property type="protein sequence ID" value="AEQ93880.1"/>
    <property type="molecule type" value="Genomic_DNA"/>
</dbReference>
<feature type="transmembrane region" description="Helical" evidence="16">
    <location>
        <begin position="169"/>
        <end position="188"/>
    </location>
</feature>
<dbReference type="Pfam" id="PF00361">
    <property type="entry name" value="Proton_antipo_M"/>
    <property type="match status" value="1"/>
</dbReference>
<dbReference type="InterPro" id="IPR003918">
    <property type="entry name" value="NADH_UbQ_OxRdtase"/>
</dbReference>
<evidence type="ECO:0000313" key="18">
    <source>
        <dbReference type="EMBL" id="AEQ93880.1"/>
    </source>
</evidence>
<keyword evidence="9 16" id="KW-0249">Electron transport</keyword>
<evidence type="ECO:0000256" key="6">
    <source>
        <dbReference type="ARBA" id="ARBA00022660"/>
    </source>
</evidence>
<feature type="domain" description="NADH:quinone oxidoreductase/Mrp antiporter transmembrane" evidence="17">
    <location>
        <begin position="95"/>
        <end position="379"/>
    </location>
</feature>
<evidence type="ECO:0000256" key="1">
    <source>
        <dbReference type="ARBA" id="ARBA00004225"/>
    </source>
</evidence>
<feature type="transmembrane region" description="Helical" evidence="16">
    <location>
        <begin position="319"/>
        <end position="345"/>
    </location>
</feature>
<evidence type="ECO:0000256" key="11">
    <source>
        <dbReference type="ARBA" id="ARBA00023027"/>
    </source>
</evidence>
<keyword evidence="13 16" id="KW-0496">Mitochondrion</keyword>
<keyword evidence="12 16" id="KW-0830">Ubiquinone</keyword>
<evidence type="ECO:0000256" key="10">
    <source>
        <dbReference type="ARBA" id="ARBA00022989"/>
    </source>
</evidence>
<evidence type="ECO:0000256" key="14">
    <source>
        <dbReference type="ARBA" id="ARBA00023136"/>
    </source>
</evidence>
<evidence type="ECO:0000256" key="12">
    <source>
        <dbReference type="ARBA" id="ARBA00023075"/>
    </source>
</evidence>
<evidence type="ECO:0000256" key="13">
    <source>
        <dbReference type="ARBA" id="ARBA00023128"/>
    </source>
</evidence>
<dbReference type="PANTHER" id="PTHR43507:SF20">
    <property type="entry name" value="NADH-UBIQUINONE OXIDOREDUCTASE CHAIN 4"/>
    <property type="match status" value="1"/>
</dbReference>
<dbReference type="GO" id="GO:0008137">
    <property type="term" value="F:NADH dehydrogenase (ubiquinone) activity"/>
    <property type="evidence" value="ECO:0007669"/>
    <property type="project" value="UniProtKB-UniRule"/>
</dbReference>
<evidence type="ECO:0000256" key="9">
    <source>
        <dbReference type="ARBA" id="ARBA00022982"/>
    </source>
</evidence>
<comment type="subcellular location">
    <subcellularLocation>
        <location evidence="1 16">Mitochondrion membrane</location>
        <topology evidence="1 16">Multi-pass membrane protein</topology>
    </subcellularLocation>
</comment>
<feature type="transmembrane region" description="Helical" evidence="16">
    <location>
        <begin position="357"/>
        <end position="390"/>
    </location>
</feature>
<keyword evidence="10 16" id="KW-1133">Transmembrane helix</keyword>
<feature type="transmembrane region" description="Helical" evidence="16">
    <location>
        <begin position="75"/>
        <end position="93"/>
    </location>
</feature>
<reference evidence="18" key="1">
    <citation type="journal article" date="2011" name="BMC Evol. Biol.">
        <title>Ten new complete mitochondrial genomes of pulmonates (Mollusca: Gastropoda) and their impact on phylogenetic relationships.</title>
        <authorList>
            <person name="White T.R."/>
            <person name="Conrad M.M."/>
            <person name="Tseng R."/>
            <person name="Balayan S."/>
            <person name="Golding R."/>
            <person name="de Frias Martins A.M."/>
            <person name="Dayrat B.A."/>
        </authorList>
    </citation>
    <scope>NUCLEOTIDE SEQUENCE</scope>
</reference>
<comment type="catalytic activity">
    <reaction evidence="15 16">
        <text>a ubiquinone + NADH + 5 H(+)(in) = a ubiquinol + NAD(+) + 4 H(+)(out)</text>
        <dbReference type="Rhea" id="RHEA:29091"/>
        <dbReference type="Rhea" id="RHEA-COMP:9565"/>
        <dbReference type="Rhea" id="RHEA-COMP:9566"/>
        <dbReference type="ChEBI" id="CHEBI:15378"/>
        <dbReference type="ChEBI" id="CHEBI:16389"/>
        <dbReference type="ChEBI" id="CHEBI:17976"/>
        <dbReference type="ChEBI" id="CHEBI:57540"/>
        <dbReference type="ChEBI" id="CHEBI:57945"/>
        <dbReference type="EC" id="7.1.1.2"/>
    </reaction>
</comment>
<organism evidence="18">
    <name type="scientific">Imerinia grandidieri</name>
    <dbReference type="NCBI Taxonomy" id="3244470"/>
    <lineage>
        <taxon>Eukaryota</taxon>
        <taxon>Metazoa</taxon>
        <taxon>Spiralia</taxon>
        <taxon>Lophotrochozoa</taxon>
        <taxon>Mollusca</taxon>
        <taxon>Gastropoda</taxon>
        <taxon>Heterobranchia</taxon>
        <taxon>Euthyneura</taxon>
        <taxon>Panpulmonata</taxon>
        <taxon>Eupulmonata</taxon>
        <taxon>Systellommatophora</taxon>
        <taxon>Veronicelloidea</taxon>
        <taxon>Veronicellidae</taxon>
        <taxon>Imerinia</taxon>
    </lineage>
</organism>
<reference evidence="18" key="2">
    <citation type="submission" date="2011-08" db="EMBL/GenBank/DDBJ databases">
        <authorList>
            <person name="Dayrat B."/>
        </authorList>
    </citation>
    <scope>NUCLEOTIDE SEQUENCE</scope>
</reference>
<accession>G8HQY1</accession>
<feature type="transmembrane region" description="Helical" evidence="16">
    <location>
        <begin position="262"/>
        <end position="285"/>
    </location>
</feature>
<sequence length="435" mass="47853">MLSFLMMTTLSIFSWELALFSLTVMFLISIFQLKVSFLSGLDSVFFSSSSISALLVTLSVFVIMFSLVSSPSESSTTFVLTTMGLVYILVLAFKASSLMMFYIFFEASLIPTLFLIVSWGSQPERLQAGVYMVCYMIFASFPLLFFILWQLEINGTSNIMVLSSLSKSTLAISASLVAFLAFLVKTPIYGPHLWLPKAHVEAPLAGSMILAGVLLKLGGYGIFVMLCSFEIPNYVKTFTVCLSLTGGLMTTLLCLRQVDLKALIAYSSIGHMGLVTSGLMMGQSWSISSSFITMFAHGVTSPALFCLAYFLYNKVKTRSLLYLSGMISLIPTLSFFWFIFCSINMAIPPSLNLLGEIFILPSIFFLTPITILLVVGLMIFFSAGYNMFLYSTVNHGAPSKMALPSSGMKSFELITLASHLFPLLLIFKAEIFALS</sequence>
<name>G8HQY1_9EUPU</name>
<dbReference type="PRINTS" id="PR01437">
    <property type="entry name" value="NUOXDRDTASE4"/>
</dbReference>
<keyword evidence="14 16" id="KW-0472">Membrane</keyword>
<dbReference type="EC" id="7.1.1.2" evidence="3 16"/>
<feature type="transmembrane region" description="Helical" evidence="16">
    <location>
        <begin position="99"/>
        <end position="117"/>
    </location>
</feature>
<evidence type="ECO:0000256" key="16">
    <source>
        <dbReference type="RuleBase" id="RU003297"/>
    </source>
</evidence>
<gene>
    <name evidence="18" type="primary">nad4</name>
</gene>
<evidence type="ECO:0000256" key="5">
    <source>
        <dbReference type="ARBA" id="ARBA00022448"/>
    </source>
</evidence>
<dbReference type="GO" id="GO:0042773">
    <property type="term" value="P:ATP synthesis coupled electron transport"/>
    <property type="evidence" value="ECO:0007669"/>
    <property type="project" value="InterPro"/>
</dbReference>
<evidence type="ECO:0000256" key="4">
    <source>
        <dbReference type="ARBA" id="ARBA00021006"/>
    </source>
</evidence>
<geneLocation type="mitochondrion" evidence="18"/>
<dbReference type="GO" id="GO:0003954">
    <property type="term" value="F:NADH dehydrogenase activity"/>
    <property type="evidence" value="ECO:0007669"/>
    <property type="project" value="TreeGrafter"/>
</dbReference>
<keyword evidence="8" id="KW-1278">Translocase</keyword>
<feature type="transmembrane region" description="Helical" evidence="16">
    <location>
        <begin position="209"/>
        <end position="231"/>
    </location>
</feature>
<comment type="similarity">
    <text evidence="2 16">Belongs to the complex I subunit 4 family.</text>
</comment>
<evidence type="ECO:0000256" key="2">
    <source>
        <dbReference type="ARBA" id="ARBA00009025"/>
    </source>
</evidence>
<feature type="transmembrane region" description="Helical" evidence="16">
    <location>
        <begin position="129"/>
        <end position="149"/>
    </location>
</feature>
<dbReference type="PANTHER" id="PTHR43507">
    <property type="entry name" value="NADH-UBIQUINONE OXIDOREDUCTASE CHAIN 4"/>
    <property type="match status" value="1"/>
</dbReference>
<feature type="transmembrane region" description="Helical" evidence="16">
    <location>
        <begin position="291"/>
        <end position="312"/>
    </location>
</feature>
<keyword evidence="5 16" id="KW-0813">Transport</keyword>
<protein>
    <recommendedName>
        <fullName evidence="4 16">NADH-ubiquinone oxidoreductase chain 4</fullName>
        <ecNumber evidence="3 16">7.1.1.2</ecNumber>
    </recommendedName>
</protein>
<feature type="transmembrane region" description="Helical" evidence="16">
    <location>
        <begin position="45"/>
        <end position="68"/>
    </location>
</feature>
<dbReference type="GO" id="GO:0015990">
    <property type="term" value="P:electron transport coupled proton transport"/>
    <property type="evidence" value="ECO:0007669"/>
    <property type="project" value="TreeGrafter"/>
</dbReference>
<dbReference type="AlphaFoldDB" id="G8HQY1"/>
<keyword evidence="11 16" id="KW-0520">NAD</keyword>
<dbReference type="GO" id="GO:0031966">
    <property type="term" value="C:mitochondrial membrane"/>
    <property type="evidence" value="ECO:0007669"/>
    <property type="project" value="UniProtKB-SubCell"/>
</dbReference>